<keyword evidence="2" id="KW-0819">tRNA processing</keyword>
<evidence type="ECO:0000256" key="4">
    <source>
        <dbReference type="SAM" id="MobiDB-lite"/>
    </source>
</evidence>
<dbReference type="Pfam" id="PF12328">
    <property type="entry name" value="Rpp20"/>
    <property type="match status" value="1"/>
</dbReference>
<dbReference type="InterPro" id="IPR036882">
    <property type="entry name" value="Alba-like_dom_sf"/>
</dbReference>
<feature type="compositionally biased region" description="Basic and acidic residues" evidence="4">
    <location>
        <begin position="16"/>
        <end position="34"/>
    </location>
</feature>
<evidence type="ECO:0000256" key="1">
    <source>
        <dbReference type="ARBA" id="ARBA00004123"/>
    </source>
</evidence>
<dbReference type="VEuPathDB" id="FungiDB:BD410DRAFT_782785"/>
<dbReference type="EMBL" id="ML170159">
    <property type="protein sequence ID" value="TDL27653.1"/>
    <property type="molecule type" value="Genomic_DNA"/>
</dbReference>
<sequence length="281" mass="30444">MKRTLVISSQTMEGSNDDRQAKKRRVDPSEEDHAQAGPSNIASKPAAATQSKKDAGGTSSAKAGPSKTKSKTTTTPAEVKDTNRTKPKIRKLVPPRPYPTVPTSSSATGPRSARAEGKNYFCITRKTPIGSYLRRCKEAVMKDGYKTLHLSALGAAIPLLLTLAVSLPVILPFPQDEIHTDIKTGTVEVQDEVIPDDEDEDISMRTRGKSSVMVEIKIGDGDRVESHTVDGEGAGKKRKRGSNRLRGKRSKQRRKEGEGQGGAERIVVREGAQEEGEMEQG</sequence>
<accession>A0A4Y7QJ47</accession>
<feature type="compositionally biased region" description="Basic and acidic residues" evidence="4">
    <location>
        <begin position="219"/>
        <end position="235"/>
    </location>
</feature>
<dbReference type="OrthoDB" id="416729at2759"/>
<keyword evidence="7" id="KW-1185">Reference proteome</keyword>
<dbReference type="Proteomes" id="UP000294933">
    <property type="component" value="Unassembled WGS sequence"/>
</dbReference>
<organism evidence="6 7">
    <name type="scientific">Rickenella mellea</name>
    <dbReference type="NCBI Taxonomy" id="50990"/>
    <lineage>
        <taxon>Eukaryota</taxon>
        <taxon>Fungi</taxon>
        <taxon>Dikarya</taxon>
        <taxon>Basidiomycota</taxon>
        <taxon>Agaricomycotina</taxon>
        <taxon>Agaricomycetes</taxon>
        <taxon>Hymenochaetales</taxon>
        <taxon>Rickenellaceae</taxon>
        <taxon>Rickenella</taxon>
    </lineage>
</organism>
<feature type="compositionally biased region" description="Basic residues" evidence="4">
    <location>
        <begin position="236"/>
        <end position="254"/>
    </location>
</feature>
<evidence type="ECO:0000313" key="7">
    <source>
        <dbReference type="Proteomes" id="UP000294933"/>
    </source>
</evidence>
<keyword evidence="5" id="KW-1133">Transmembrane helix</keyword>
<dbReference type="GO" id="GO:0000172">
    <property type="term" value="C:ribonuclease MRP complex"/>
    <property type="evidence" value="ECO:0007669"/>
    <property type="project" value="InterPro"/>
</dbReference>
<protein>
    <submittedName>
        <fullName evidence="6">Uncharacterized protein</fullName>
    </submittedName>
</protein>
<dbReference type="GO" id="GO:0003676">
    <property type="term" value="F:nucleic acid binding"/>
    <property type="evidence" value="ECO:0007669"/>
    <property type="project" value="InterPro"/>
</dbReference>
<evidence type="ECO:0000313" key="6">
    <source>
        <dbReference type="EMBL" id="TDL27653.1"/>
    </source>
</evidence>
<keyword evidence="5" id="KW-0812">Transmembrane</keyword>
<evidence type="ECO:0000256" key="2">
    <source>
        <dbReference type="ARBA" id="ARBA00022694"/>
    </source>
</evidence>
<reference evidence="6 7" key="1">
    <citation type="submission" date="2018-06" db="EMBL/GenBank/DDBJ databases">
        <title>A transcriptomic atlas of mushroom development highlights an independent origin of complex multicellularity.</title>
        <authorList>
            <consortium name="DOE Joint Genome Institute"/>
            <person name="Krizsan K."/>
            <person name="Almasi E."/>
            <person name="Merenyi Z."/>
            <person name="Sahu N."/>
            <person name="Viragh M."/>
            <person name="Koszo T."/>
            <person name="Mondo S."/>
            <person name="Kiss B."/>
            <person name="Balint B."/>
            <person name="Kues U."/>
            <person name="Barry K."/>
            <person name="Hegedus J.C."/>
            <person name="Henrissat B."/>
            <person name="Johnson J."/>
            <person name="Lipzen A."/>
            <person name="Ohm R."/>
            <person name="Nagy I."/>
            <person name="Pangilinan J."/>
            <person name="Yan J."/>
            <person name="Xiong Y."/>
            <person name="Grigoriev I.V."/>
            <person name="Hibbett D.S."/>
            <person name="Nagy L.G."/>
        </authorList>
    </citation>
    <scope>NUCLEOTIDE SEQUENCE [LARGE SCALE GENOMIC DNA]</scope>
    <source>
        <strain evidence="6 7">SZMC22713</strain>
    </source>
</reference>
<feature type="region of interest" description="Disordered" evidence="4">
    <location>
        <begin position="219"/>
        <end position="281"/>
    </location>
</feature>
<feature type="transmembrane region" description="Helical" evidence="5">
    <location>
        <begin position="150"/>
        <end position="171"/>
    </location>
</feature>
<gene>
    <name evidence="6" type="ORF">BD410DRAFT_782785</name>
</gene>
<keyword evidence="5" id="KW-0472">Membrane</keyword>
<comment type="subcellular location">
    <subcellularLocation>
        <location evidence="1">Nucleus</location>
    </subcellularLocation>
</comment>
<feature type="compositionally biased region" description="Low complexity" evidence="4">
    <location>
        <begin position="58"/>
        <end position="77"/>
    </location>
</feature>
<dbReference type="GO" id="GO:0005655">
    <property type="term" value="C:nucleolar ribonuclease P complex"/>
    <property type="evidence" value="ECO:0007669"/>
    <property type="project" value="InterPro"/>
</dbReference>
<feature type="compositionally biased region" description="Polar residues" evidence="4">
    <location>
        <begin position="1"/>
        <end position="14"/>
    </location>
</feature>
<proteinExistence type="predicted"/>
<keyword evidence="3" id="KW-0539">Nucleus</keyword>
<dbReference type="AlphaFoldDB" id="A0A4Y7QJ47"/>
<feature type="region of interest" description="Disordered" evidence="4">
    <location>
        <begin position="1"/>
        <end position="114"/>
    </location>
</feature>
<dbReference type="InterPro" id="IPR014612">
    <property type="entry name" value="Pop7/Rpp20"/>
</dbReference>
<name>A0A4Y7QJ47_9AGAM</name>
<dbReference type="GO" id="GO:0001682">
    <property type="term" value="P:tRNA 5'-leader removal"/>
    <property type="evidence" value="ECO:0007669"/>
    <property type="project" value="InterPro"/>
</dbReference>
<dbReference type="Gene3D" id="3.30.110.20">
    <property type="entry name" value="Alba-like domain"/>
    <property type="match status" value="1"/>
</dbReference>
<dbReference type="SUPFAM" id="SSF82704">
    <property type="entry name" value="AlbA-like"/>
    <property type="match status" value="1"/>
</dbReference>
<evidence type="ECO:0000256" key="5">
    <source>
        <dbReference type="SAM" id="Phobius"/>
    </source>
</evidence>
<evidence type="ECO:0000256" key="3">
    <source>
        <dbReference type="ARBA" id="ARBA00023242"/>
    </source>
</evidence>